<feature type="site" description="Raises pKa of active site His" evidence="6">
    <location>
        <position position="148"/>
    </location>
</feature>
<evidence type="ECO:0000256" key="6">
    <source>
        <dbReference type="HAMAP-Rule" id="MF_01930"/>
    </source>
</evidence>
<feature type="domain" description="Formyl transferase N-terminal" evidence="7">
    <location>
        <begin position="7"/>
        <end position="185"/>
    </location>
</feature>
<accession>A0A1R3VP25</accession>
<dbReference type="GO" id="GO:0004644">
    <property type="term" value="F:phosphoribosylglycinamide formyltransferase activity"/>
    <property type="evidence" value="ECO:0007669"/>
    <property type="project" value="UniProtKB-UniRule"/>
</dbReference>
<evidence type="ECO:0000256" key="2">
    <source>
        <dbReference type="ARBA" id="ARBA00022679"/>
    </source>
</evidence>
<comment type="function">
    <text evidence="6">Catalyzes the transfer of a formyl group from 10-formyltetrahydrofolate to 5-phospho-ribosyl-glycinamide (GAR), producing 5-phospho-ribosyl-N-formylglycinamide (FGAR) and tetrahydrofolate.</text>
</comment>
<dbReference type="PROSITE" id="PS00373">
    <property type="entry name" value="GART"/>
    <property type="match status" value="1"/>
</dbReference>
<dbReference type="Gene3D" id="3.40.50.170">
    <property type="entry name" value="Formyl transferase, N-terminal domain"/>
    <property type="match status" value="1"/>
</dbReference>
<feature type="binding site" evidence="6">
    <location>
        <position position="68"/>
    </location>
    <ligand>
        <name>(6R)-10-formyltetrahydrofolate</name>
        <dbReference type="ChEBI" id="CHEBI:195366"/>
    </ligand>
</feature>
<dbReference type="HAMAP" id="MF_01930">
    <property type="entry name" value="PurN"/>
    <property type="match status" value="1"/>
</dbReference>
<reference evidence="8 9" key="1">
    <citation type="submission" date="2017-01" db="EMBL/GenBank/DDBJ databases">
        <authorList>
            <person name="Mah S.A."/>
            <person name="Swanson W.J."/>
            <person name="Moy G.W."/>
            <person name="Vacquier V.D."/>
        </authorList>
    </citation>
    <scope>NUCLEOTIDE SEQUENCE [LARGE SCALE GENOMIC DNA]</scope>
    <source>
        <strain evidence="8 9">M9</strain>
    </source>
</reference>
<feature type="active site" description="Proton donor" evidence="6">
    <location>
        <position position="112"/>
    </location>
</feature>
<name>A0A1R3VP25_9GAMM</name>
<comment type="pathway">
    <text evidence="1 6">Purine metabolism; IMP biosynthesis via de novo pathway; N(2)-formyl-N(1)-(5-phospho-D-ribosyl)glycinamide from N(1)-(5-phospho-D-ribosyl)glycinamide (10-formyl THF route): step 1/1.</text>
</comment>
<sequence>MSQKTGIVVLISGSGSNLQAIIDAVQSRAIEADIRAVISNRPGVQGLQRAAQAGITHCVIDHKDFTERAAFDQALMQEIDSHQPALVVLAGFMRVLTPAFVRHYEGRLLNVHPSLLPDYRGLHTHARALEDGADWHGCSIHFVTAELDGGPVIIQARVNIKANDTEESLAARVQIQEHIVYPLVIQWFCQGRLSVHEGKIKIDDQVLETPMLLENLRPSHRDTGDIA</sequence>
<dbReference type="InterPro" id="IPR002376">
    <property type="entry name" value="Formyl_transf_N"/>
</dbReference>
<dbReference type="Proteomes" id="UP000223759">
    <property type="component" value="Unassembled WGS sequence"/>
</dbReference>
<dbReference type="EC" id="2.1.2.2" evidence="6"/>
<dbReference type="InterPro" id="IPR001555">
    <property type="entry name" value="GART_AS"/>
</dbReference>
<dbReference type="GO" id="GO:0006189">
    <property type="term" value="P:'de novo' IMP biosynthetic process"/>
    <property type="evidence" value="ECO:0007669"/>
    <property type="project" value="UniProtKB-UniRule"/>
</dbReference>
<dbReference type="STRING" id="233100.SAMN05216526_0589"/>
<proteinExistence type="inferred from homology"/>
<comment type="catalytic activity">
    <reaction evidence="5 6">
        <text>N(1)-(5-phospho-beta-D-ribosyl)glycinamide + (6R)-10-formyltetrahydrofolate = N(2)-formyl-N(1)-(5-phospho-beta-D-ribosyl)glycinamide + (6S)-5,6,7,8-tetrahydrofolate + H(+)</text>
        <dbReference type="Rhea" id="RHEA:15053"/>
        <dbReference type="ChEBI" id="CHEBI:15378"/>
        <dbReference type="ChEBI" id="CHEBI:57453"/>
        <dbReference type="ChEBI" id="CHEBI:143788"/>
        <dbReference type="ChEBI" id="CHEBI:147286"/>
        <dbReference type="ChEBI" id="CHEBI:195366"/>
        <dbReference type="EC" id="2.1.2.2"/>
    </reaction>
</comment>
<dbReference type="NCBIfam" id="TIGR00639">
    <property type="entry name" value="PurN"/>
    <property type="match status" value="1"/>
</dbReference>
<evidence type="ECO:0000259" key="7">
    <source>
        <dbReference type="Pfam" id="PF00551"/>
    </source>
</evidence>
<organism evidence="8 9">
    <name type="scientific">Ectothiorhodosinus mongolicus</name>
    <dbReference type="NCBI Taxonomy" id="233100"/>
    <lineage>
        <taxon>Bacteria</taxon>
        <taxon>Pseudomonadati</taxon>
        <taxon>Pseudomonadota</taxon>
        <taxon>Gammaproteobacteria</taxon>
        <taxon>Chromatiales</taxon>
        <taxon>Ectothiorhodospiraceae</taxon>
        <taxon>Ectothiorhodosinus</taxon>
    </lineage>
</organism>
<evidence type="ECO:0000313" key="8">
    <source>
        <dbReference type="EMBL" id="SIT66413.1"/>
    </source>
</evidence>
<evidence type="ECO:0000256" key="1">
    <source>
        <dbReference type="ARBA" id="ARBA00005054"/>
    </source>
</evidence>
<dbReference type="AlphaFoldDB" id="A0A1R3VP25"/>
<feature type="binding site" evidence="6">
    <location>
        <position position="110"/>
    </location>
    <ligand>
        <name>(6R)-10-formyltetrahydrofolate</name>
        <dbReference type="ChEBI" id="CHEBI:195366"/>
    </ligand>
</feature>
<dbReference type="InterPro" id="IPR004607">
    <property type="entry name" value="GART"/>
</dbReference>
<comment type="similarity">
    <text evidence="4 6">Belongs to the GART family.</text>
</comment>
<dbReference type="OrthoDB" id="9806170at2"/>
<dbReference type="GO" id="GO:0005829">
    <property type="term" value="C:cytosol"/>
    <property type="evidence" value="ECO:0007669"/>
    <property type="project" value="TreeGrafter"/>
</dbReference>
<dbReference type="PANTHER" id="PTHR43369">
    <property type="entry name" value="PHOSPHORIBOSYLGLYCINAMIDE FORMYLTRANSFERASE"/>
    <property type="match status" value="1"/>
</dbReference>
<keyword evidence="3 6" id="KW-0658">Purine biosynthesis</keyword>
<evidence type="ECO:0000256" key="3">
    <source>
        <dbReference type="ARBA" id="ARBA00022755"/>
    </source>
</evidence>
<keyword evidence="2 6" id="KW-0808">Transferase</keyword>
<dbReference type="Pfam" id="PF00551">
    <property type="entry name" value="Formyl_trans_N"/>
    <property type="match status" value="1"/>
</dbReference>
<evidence type="ECO:0000313" key="9">
    <source>
        <dbReference type="Proteomes" id="UP000223759"/>
    </source>
</evidence>
<protein>
    <recommendedName>
        <fullName evidence="6">Phosphoribosylglycinamide formyltransferase</fullName>
        <ecNumber evidence="6">2.1.2.2</ecNumber>
    </recommendedName>
    <alternativeName>
        <fullName evidence="6">5'-phosphoribosylglycinamide transformylase</fullName>
    </alternativeName>
    <alternativeName>
        <fullName evidence="6">GAR transformylase</fullName>
        <shortName evidence="6">GART</shortName>
    </alternativeName>
</protein>
<dbReference type="EMBL" id="FTPK01000001">
    <property type="protein sequence ID" value="SIT66413.1"/>
    <property type="molecule type" value="Genomic_DNA"/>
</dbReference>
<dbReference type="RefSeq" id="WP_076754767.1">
    <property type="nucleotide sequence ID" value="NZ_CP023018.1"/>
</dbReference>
<comment type="caution">
    <text evidence="6">Lacks conserved residue(s) required for the propagation of feature annotation.</text>
</comment>
<dbReference type="PANTHER" id="PTHR43369:SF2">
    <property type="entry name" value="PHOSPHORIBOSYLGLYCINAMIDE FORMYLTRANSFERASE"/>
    <property type="match status" value="1"/>
</dbReference>
<evidence type="ECO:0000256" key="4">
    <source>
        <dbReference type="ARBA" id="ARBA00038440"/>
    </source>
</evidence>
<dbReference type="CDD" id="cd08645">
    <property type="entry name" value="FMT_core_GART"/>
    <property type="match status" value="1"/>
</dbReference>
<feature type="binding site" evidence="6">
    <location>
        <begin position="15"/>
        <end position="17"/>
    </location>
    <ligand>
        <name>N(1)-(5-phospho-beta-D-ribosyl)glycinamide</name>
        <dbReference type="ChEBI" id="CHEBI:143788"/>
    </ligand>
</feature>
<gene>
    <name evidence="6" type="primary">purN</name>
    <name evidence="8" type="ORF">SAMN05216526_0589</name>
</gene>
<dbReference type="UniPathway" id="UPA00074">
    <property type="reaction ID" value="UER00126"/>
</dbReference>
<dbReference type="SUPFAM" id="SSF53328">
    <property type="entry name" value="Formyltransferase"/>
    <property type="match status" value="1"/>
</dbReference>
<keyword evidence="9" id="KW-1185">Reference proteome</keyword>
<dbReference type="InterPro" id="IPR036477">
    <property type="entry name" value="Formyl_transf_N_sf"/>
</dbReference>
<evidence type="ECO:0000256" key="5">
    <source>
        <dbReference type="ARBA" id="ARBA00047664"/>
    </source>
</evidence>